<dbReference type="FunFam" id="1.25.40.180:FF:000012">
    <property type="entry name" value="Ccr4-Not transcription complex subunit"/>
    <property type="match status" value="1"/>
</dbReference>
<evidence type="ECO:0000256" key="4">
    <source>
        <dbReference type="ARBA" id="ARBA00023163"/>
    </source>
</evidence>
<feature type="domain" description="CCR4-Not complex component Not1 C-terminal" evidence="9">
    <location>
        <begin position="1939"/>
        <end position="2294"/>
    </location>
</feature>
<feature type="domain" description="CCR4-NOT transcription complex subunit 1" evidence="10">
    <location>
        <begin position="1329"/>
        <end position="1469"/>
    </location>
</feature>
<keyword evidence="3" id="KW-0805">Transcription regulation</keyword>
<keyword evidence="4" id="KW-0804">Transcription</keyword>
<dbReference type="Pfam" id="PF16418">
    <property type="entry name" value="CNOT1_HEAT"/>
    <property type="match status" value="1"/>
</dbReference>
<evidence type="ECO:0000256" key="1">
    <source>
        <dbReference type="ARBA" id="ARBA00004123"/>
    </source>
</evidence>
<sequence length="2304" mass="256358">MTPTPPSSHHDNPTNTTSAAPSPASRSTRPHNPAWSAGSTARQASSRRGLTPISTTSPAHQRPPSASGSPSRAALSPTTLTFSHAAALGASRQVASRQSSTSSNTSLTSPPASGHATGQFGSGSRTRAPTSTGSPRLSSTLASVSSAATPAGVTSSATGSRFARQSPSLSSTTSPVSSSTPHSTSGSGQLTSLLTTQLNILLSTLKESNFDAQAEKIRSLVDDNGMDVFTTFFRRLLISNASAIFSTSARPASSAGDNAGQYKLLAEEMAKISRDTQQAERVAQSLDTNENEVLRDFDLSTFMDHFRLNSVAKMALALPIRSASKPDLRSKADAIVTNNFQPFLSALSSPPIPDPDDVAPNVLAILIERLVVEPPRHWGDEHRESLSYAIRMRYNRLTTRIPPPVQSAMLLIDLLDSQESGLARLVQRTGPRGTANLEACKDMLSGAEPRDISYVQVANALLFTISTQSSDYDLGIFVEGLRQHRAAPKIDWTDVVQAFDKEQLRVTKPQFLALYNALLPLAREYANFDIQTLWGGHWQFAETQLSFLIAFLTTSPRELDVTQIPNLRQAFTLEGFASASDSVKNYALQAVKHPLVSLDATEALFTMIFQSQETYIHAQMLGIPDSIINPNMTIFVCAASAVAKPWAALQEQALKQLFHPFLLKQHDNYDFVMYALWLHDKVWVATRIVEFYQLEPMLLGLIYEHAQEQGWLTDLVTIQSSFAVDLATYAHGKGQFNLEEWAQPHIRNLGPQAFARVIHEFMKTKMEDETIVQRERANPQTAPLAIKTVYLLLLLLGDALPDDETGPVYRQCLQTYPRLFNYGEDDSRNAIIDENGAHSNALPDEAGAKMEERYKEMYGGTTNPEQLVGELKRLKVSEDAADQELFAAMLQGLFDEYNCFGEYPNEALATTAVLFGGLIAFNVLSGVAEQAAIYMVFEAVSEYATTDAMYRFGLQAMVHILDRLREWPHLAERILHTPTLRDTQAFVKAEEVLRELQREGAADGNGDVAFNGITNGALDGDLESTDTAQPFWSVHIDPPLRPEIYEDPNDDVSDKVMFVLNNVSKRNFDEKFQDLRGTLEDKHHQWFAHYLVEELAKTQINFQGIYLQILASFNERALWQEVLRETYASCQRMLNAELTMNSASERANLKNLANWLGSLTLARDQPILHRNVSFKDLLIEGYTTERLLLAIPFTCKTLVHAKSSRVFKPPNPWLVELLGVLSELYEYGELKVMLKFEIEVLYRELGLELKSIPPLEVIRSRPAMMHENNMLQPYGAVDAGPDGFGDMAIMGLSKRAPSERFTAQEIVQRLPSLEDVLQIPQAAGTVTQPQLRTIFVTAAQHAVSDIITPVVERSVTIAAVSAAQMILKDFATELDIEKMMQSAHNVVKSLSGALALVTCKEPLRMSITNNIRILASRSLPDQLPEGQIIMFVNDNIDTVCGLIERAAEEHSLAEIEAQLVPAVEARRRHAAERPNEPFSDHERVSRWAQLIPEPYRQDLNGLNRQQLALYEDFGRQAKITPAQHVSNQSQDASRQLPDVLSDTYLPTLTTPAEQPALPRQTVQQRGMQGMPGAQGQVNGYADTPDVGHRILELLQDLQQAAREAPEDRIDEIGEDAPIRSTFERLVALVGGAVGVQKDNLAIAAGRQCWYPILSGGQKRLEVEVFVRLLKNLCKISEIAGRQLTIELATMEDDKMFNANVVVALLAERLFDVQHIDMLASRAIKAHRSIVLPFLLDLLDELLLGEDPLVLRADFVFTYEALGQWLAEDPTLDLGREIFGKLQLPVRQTNGMPSPPQTGKQDQLEYIFEEWVRLQRKDTPDHAYVAFVRQLHENHIIGDADDAILFWRSTIEMSCTYFERVSNAPWASHAAPYIQIDALAKLMVYIVAYAAPVNGDSRARPAKALDAILRLVVLVMSEHHNKQREQWNARVYFRLFSALMCELHSARREHFDASDEQQLSQVLALALQVVQPRHFPGFAYSWLALISHRSFVPALLAGNGRNNGGWQAFVKLMDILFVNLEDMLQVVETPVIHEFYRGVTRFMLVLHHDFPDFLIENSLQLNSSIPILFTQLFNIVNSAVTRATINDQPDPFTAGLKINRLDQVRQQPPISPALDDILESSGLKEPLERVCSSSADNSSDEAPAILAILNSAAPRPQRRLLNALVLYIGVRTTAPSSAFSAAAPAARLLELLLREYSTNPEARYSLICALVNNVRYVNAHTHYFTTALQHFFTTAAEEVQQCIMRAIWERLSIPRPHPWGLIVMVLELLKNPSVDVFQLNWMKMAPQVESMLASLAHSQERMGRS</sequence>
<keyword evidence="5" id="KW-0539">Nucleus</keyword>
<dbReference type="Pfam" id="PF04054">
    <property type="entry name" value="Not1"/>
    <property type="match status" value="1"/>
</dbReference>
<feature type="compositionally biased region" description="Low complexity" evidence="8">
    <location>
        <begin position="13"/>
        <end position="27"/>
    </location>
</feature>
<dbReference type="Gene3D" id="1.25.40.800">
    <property type="match status" value="1"/>
</dbReference>
<dbReference type="InterPro" id="IPR040398">
    <property type="entry name" value="Not1"/>
</dbReference>
<dbReference type="GO" id="GO:0000932">
    <property type="term" value="C:P-body"/>
    <property type="evidence" value="ECO:0007669"/>
    <property type="project" value="TreeGrafter"/>
</dbReference>
<keyword evidence="2" id="KW-0678">Repressor</keyword>
<dbReference type="Gene3D" id="1.25.40.180">
    <property type="match status" value="1"/>
</dbReference>
<proteinExistence type="predicted"/>
<dbReference type="RefSeq" id="XP_033594441.1">
    <property type="nucleotide sequence ID" value="XM_033730422.1"/>
</dbReference>
<evidence type="ECO:0000256" key="6">
    <source>
        <dbReference type="ARBA" id="ARBA00059181"/>
    </source>
</evidence>
<gene>
    <name evidence="15" type="ORF">BDY17DRAFT_243357</name>
</gene>
<comment type="function">
    <text evidence="6">Acts as a component of the CCR4-NOT core complex, which in the nucleus seems to be a general transcription factor, and in the cytoplasm the major mRNA deadenylase involved in mRNA turnover. The NOT protein subcomplex negatively regulates the basal and activated transcription of many genes. Preferentially affects TC-type TATA element-dependent transcription. Could directly or indirectly inhibit component(s) of the general transcription machinery.</text>
</comment>
<dbReference type="InterPro" id="IPR055454">
    <property type="entry name" value="CNOT1-like_NOT1_connector"/>
</dbReference>
<feature type="region of interest" description="Disordered" evidence="8">
    <location>
        <begin position="1"/>
        <end position="76"/>
    </location>
</feature>
<reference evidence="15" key="1">
    <citation type="journal article" date="2020" name="Stud. Mycol.">
        <title>101 Dothideomycetes genomes: a test case for predicting lifestyles and emergence of pathogens.</title>
        <authorList>
            <person name="Haridas S."/>
            <person name="Albert R."/>
            <person name="Binder M."/>
            <person name="Bloem J."/>
            <person name="Labutti K."/>
            <person name="Salamov A."/>
            <person name="Andreopoulos B."/>
            <person name="Baker S."/>
            <person name="Barry K."/>
            <person name="Bills G."/>
            <person name="Bluhm B."/>
            <person name="Cannon C."/>
            <person name="Castanera R."/>
            <person name="Culley D."/>
            <person name="Daum C."/>
            <person name="Ezra D."/>
            <person name="Gonzalez J."/>
            <person name="Henrissat B."/>
            <person name="Kuo A."/>
            <person name="Liang C."/>
            <person name="Lipzen A."/>
            <person name="Lutzoni F."/>
            <person name="Magnuson J."/>
            <person name="Mondo S."/>
            <person name="Nolan M."/>
            <person name="Ohm R."/>
            <person name="Pangilinan J."/>
            <person name="Park H.-J."/>
            <person name="Ramirez L."/>
            <person name="Alfaro M."/>
            <person name="Sun H."/>
            <person name="Tritt A."/>
            <person name="Yoshinaga Y."/>
            <person name="Zwiers L.-H."/>
            <person name="Turgeon B."/>
            <person name="Goodwin S."/>
            <person name="Spatafora J."/>
            <person name="Crous P."/>
            <person name="Grigoriev I."/>
        </authorList>
    </citation>
    <scope>NUCLEOTIDE SEQUENCE</scope>
    <source>
        <strain evidence="15">CBS 113389</strain>
    </source>
</reference>
<feature type="compositionally biased region" description="Low complexity" evidence="8">
    <location>
        <begin position="63"/>
        <end position="76"/>
    </location>
</feature>
<dbReference type="PANTHER" id="PTHR13162">
    <property type="entry name" value="CCR4-NOT TRANSCRIPTION COMPLEX"/>
    <property type="match status" value="1"/>
</dbReference>
<dbReference type="GO" id="GO:0005634">
    <property type="term" value="C:nucleus"/>
    <property type="evidence" value="ECO:0007669"/>
    <property type="project" value="UniProtKB-SubCell"/>
</dbReference>
<dbReference type="Pfam" id="PF16415">
    <property type="entry name" value="CNOT1_CAF1_bind"/>
    <property type="match status" value="1"/>
</dbReference>
<evidence type="ECO:0000259" key="11">
    <source>
        <dbReference type="Pfam" id="PF16415"/>
    </source>
</evidence>
<feature type="region of interest" description="Disordered" evidence="8">
    <location>
        <begin position="89"/>
        <end position="190"/>
    </location>
</feature>
<evidence type="ECO:0000259" key="9">
    <source>
        <dbReference type="Pfam" id="PF04054"/>
    </source>
</evidence>
<dbReference type="InterPro" id="IPR032191">
    <property type="entry name" value="CNOT1_CAF1_bind"/>
</dbReference>
<organism evidence="15 16">
    <name type="scientific">Neohortaea acidophila</name>
    <dbReference type="NCBI Taxonomy" id="245834"/>
    <lineage>
        <taxon>Eukaryota</taxon>
        <taxon>Fungi</taxon>
        <taxon>Dikarya</taxon>
        <taxon>Ascomycota</taxon>
        <taxon>Pezizomycotina</taxon>
        <taxon>Dothideomycetes</taxon>
        <taxon>Dothideomycetidae</taxon>
        <taxon>Mycosphaerellales</taxon>
        <taxon>Teratosphaeriaceae</taxon>
        <taxon>Neohortaea</taxon>
    </lineage>
</organism>
<evidence type="ECO:0000259" key="13">
    <source>
        <dbReference type="Pfam" id="PF16418"/>
    </source>
</evidence>
<dbReference type="Pfam" id="PF12842">
    <property type="entry name" value="DUF3819"/>
    <property type="match status" value="1"/>
</dbReference>
<dbReference type="InterPro" id="IPR032193">
    <property type="entry name" value="CNOT1_TTP_bind"/>
</dbReference>
<dbReference type="GO" id="GO:0000289">
    <property type="term" value="P:nuclear-transcribed mRNA poly(A) tail shortening"/>
    <property type="evidence" value="ECO:0007669"/>
    <property type="project" value="UniProtKB-ARBA"/>
</dbReference>
<dbReference type="CDD" id="cd20710">
    <property type="entry name" value="NOT1_connector"/>
    <property type="match status" value="1"/>
</dbReference>
<feature type="domain" description="CCR4-NOT transcription complex subunit 1 TTP binding" evidence="12">
    <location>
        <begin position="836"/>
        <end position="986"/>
    </location>
</feature>
<name>A0A6A6Q6F9_9PEZI</name>
<evidence type="ECO:0000256" key="5">
    <source>
        <dbReference type="ARBA" id="ARBA00023242"/>
    </source>
</evidence>
<comment type="subcellular location">
    <subcellularLocation>
        <location evidence="1">Nucleus</location>
    </subcellularLocation>
</comment>
<dbReference type="GeneID" id="54471424"/>
<evidence type="ECO:0000256" key="7">
    <source>
        <dbReference type="ARBA" id="ARBA00074459"/>
    </source>
</evidence>
<dbReference type="Pfam" id="PF25097">
    <property type="entry name" value="ARM_Cnot1"/>
    <property type="match status" value="1"/>
</dbReference>
<dbReference type="GO" id="GO:0030015">
    <property type="term" value="C:CCR4-NOT core complex"/>
    <property type="evidence" value="ECO:0007669"/>
    <property type="project" value="InterPro"/>
</dbReference>
<evidence type="ECO:0000259" key="12">
    <source>
        <dbReference type="Pfam" id="PF16417"/>
    </source>
</evidence>
<evidence type="ECO:0000259" key="14">
    <source>
        <dbReference type="Pfam" id="PF25097"/>
    </source>
</evidence>
<dbReference type="InterPro" id="IPR007196">
    <property type="entry name" value="CCR4-Not_Not1_C"/>
</dbReference>
<dbReference type="PANTHER" id="PTHR13162:SF8">
    <property type="entry name" value="CCR4-NOT TRANSCRIPTION COMPLEX SUBUNIT 1"/>
    <property type="match status" value="1"/>
</dbReference>
<evidence type="ECO:0000256" key="2">
    <source>
        <dbReference type="ARBA" id="ARBA00022491"/>
    </source>
</evidence>
<feature type="compositionally biased region" description="Polar residues" evidence="8">
    <location>
        <begin position="152"/>
        <end position="165"/>
    </location>
</feature>
<evidence type="ECO:0000313" key="16">
    <source>
        <dbReference type="Proteomes" id="UP000799767"/>
    </source>
</evidence>
<dbReference type="InterPro" id="IPR038535">
    <property type="entry name" value="CNOT1_TTP_bind_sf"/>
</dbReference>
<feature type="domain" description="CCR4-NOT transcription complex subunit 1-like NOT1 connector" evidence="14">
    <location>
        <begin position="1662"/>
        <end position="1763"/>
    </location>
</feature>
<accession>A0A6A6Q6F9</accession>
<dbReference type="InterPro" id="IPR024557">
    <property type="entry name" value="CNOT1_dom_4"/>
</dbReference>
<feature type="compositionally biased region" description="Low complexity" evidence="8">
    <location>
        <begin position="90"/>
        <end position="113"/>
    </location>
</feature>
<feature type="domain" description="CCR4-NOT transcription complex subunit 1 HEAT repeat" evidence="13">
    <location>
        <begin position="652"/>
        <end position="796"/>
    </location>
</feature>
<dbReference type="InterPro" id="IPR032194">
    <property type="entry name" value="CNOT1_HEAT"/>
</dbReference>
<evidence type="ECO:0000259" key="10">
    <source>
        <dbReference type="Pfam" id="PF12842"/>
    </source>
</evidence>
<evidence type="ECO:0000256" key="8">
    <source>
        <dbReference type="SAM" id="MobiDB-lite"/>
    </source>
</evidence>
<dbReference type="OrthoDB" id="1933107at2759"/>
<evidence type="ECO:0000256" key="3">
    <source>
        <dbReference type="ARBA" id="ARBA00023015"/>
    </source>
</evidence>
<feature type="domain" description="CCR4-NOT transcription complex subunit 1 CAF1-binding" evidence="11">
    <location>
        <begin position="1045"/>
        <end position="1264"/>
    </location>
</feature>
<feature type="compositionally biased region" description="Polar residues" evidence="8">
    <location>
        <begin position="122"/>
        <end position="133"/>
    </location>
</feature>
<dbReference type="EMBL" id="MU001631">
    <property type="protein sequence ID" value="KAF2487872.1"/>
    <property type="molecule type" value="Genomic_DNA"/>
</dbReference>
<dbReference type="Gene3D" id="1.25.40.840">
    <property type="entry name" value="CCR4-NOT transcription complex subunit 1 TTP binding domain"/>
    <property type="match status" value="1"/>
</dbReference>
<dbReference type="GO" id="GO:0017148">
    <property type="term" value="P:negative regulation of translation"/>
    <property type="evidence" value="ECO:0007669"/>
    <property type="project" value="InterPro"/>
</dbReference>
<keyword evidence="16" id="KW-1185">Reference proteome</keyword>
<dbReference type="GO" id="GO:0060090">
    <property type="term" value="F:molecular adaptor activity"/>
    <property type="evidence" value="ECO:0007669"/>
    <property type="project" value="TreeGrafter"/>
</dbReference>
<evidence type="ECO:0000313" key="15">
    <source>
        <dbReference type="EMBL" id="KAF2487872.1"/>
    </source>
</evidence>
<dbReference type="Proteomes" id="UP000799767">
    <property type="component" value="Unassembled WGS sequence"/>
</dbReference>
<feature type="compositionally biased region" description="Low complexity" evidence="8">
    <location>
        <begin position="134"/>
        <end position="151"/>
    </location>
</feature>
<dbReference type="Pfam" id="PF16417">
    <property type="entry name" value="CNOT1_TTP_bind"/>
    <property type="match status" value="1"/>
</dbReference>
<feature type="compositionally biased region" description="Low complexity" evidence="8">
    <location>
        <begin position="166"/>
        <end position="190"/>
    </location>
</feature>
<feature type="compositionally biased region" description="Polar residues" evidence="8">
    <location>
        <begin position="37"/>
        <end position="59"/>
    </location>
</feature>
<dbReference type="Gene3D" id="1.25.40.790">
    <property type="match status" value="1"/>
</dbReference>
<protein>
    <recommendedName>
        <fullName evidence="7">General negative regulator of transcription subunit 1</fullName>
    </recommendedName>
</protein>
<feature type="region of interest" description="Disordered" evidence="8">
    <location>
        <begin position="1548"/>
        <end position="1581"/>
    </location>
</feature>